<feature type="signal peptide" evidence="1">
    <location>
        <begin position="1"/>
        <end position="23"/>
    </location>
</feature>
<dbReference type="EMBL" id="CP000155">
    <property type="protein sequence ID" value="ABC32995.1"/>
    <property type="molecule type" value="Genomic_DNA"/>
</dbReference>
<accession>Q2S8M9</accession>
<proteinExistence type="predicted"/>
<dbReference type="InterPro" id="IPR021357">
    <property type="entry name" value="DUF2782"/>
</dbReference>
<dbReference type="STRING" id="349521.HCH_06349"/>
<reference evidence="2 3" key="1">
    <citation type="journal article" date="2005" name="Nucleic Acids Res.">
        <title>Genomic blueprint of Hahella chejuensis, a marine microbe producing an algicidal agent.</title>
        <authorList>
            <person name="Jeong H."/>
            <person name="Yim J.H."/>
            <person name="Lee C."/>
            <person name="Choi S.-H."/>
            <person name="Park Y.K."/>
            <person name="Yoon S.H."/>
            <person name="Hur C.-G."/>
            <person name="Kang H.-Y."/>
            <person name="Kim D."/>
            <person name="Lee H.H."/>
            <person name="Park K.H."/>
            <person name="Park S.-H."/>
            <person name="Park H.-S."/>
            <person name="Lee H.K."/>
            <person name="Oh T.K."/>
            <person name="Kim J.F."/>
        </authorList>
    </citation>
    <scope>NUCLEOTIDE SEQUENCE [LARGE SCALE GENOMIC DNA]</scope>
    <source>
        <strain evidence="2 3">KCTC 2396</strain>
    </source>
</reference>
<dbReference type="HOGENOM" id="CLU_145353_0_1_6"/>
<dbReference type="KEGG" id="hch:HCH_06349"/>
<dbReference type="Gene3D" id="2.20.130.30">
    <property type="entry name" value="Protein of unknown function DUF2782"/>
    <property type="match status" value="1"/>
</dbReference>
<evidence type="ECO:0000313" key="3">
    <source>
        <dbReference type="Proteomes" id="UP000000238"/>
    </source>
</evidence>
<dbReference type="AlphaFoldDB" id="Q2S8M9"/>
<name>Q2S8M9_HAHCH</name>
<dbReference type="Proteomes" id="UP000000238">
    <property type="component" value="Chromosome"/>
</dbReference>
<dbReference type="RefSeq" id="WP_011400049.1">
    <property type="nucleotide sequence ID" value="NC_007645.1"/>
</dbReference>
<evidence type="ECO:0000313" key="2">
    <source>
        <dbReference type="EMBL" id="ABC32995.1"/>
    </source>
</evidence>
<gene>
    <name evidence="2" type="ordered locus">HCH_06349</name>
</gene>
<feature type="chain" id="PRO_5004214874" description="DUF2782 domain-containing protein" evidence="1">
    <location>
        <begin position="24"/>
        <end position="92"/>
    </location>
</feature>
<evidence type="ECO:0008006" key="4">
    <source>
        <dbReference type="Google" id="ProtNLM"/>
    </source>
</evidence>
<sequence>MSFWIRKALLALIILPLAAPTLAEDSTAEPEVQIRYGEKETHYEYRVNGELVQIKVVPKVGPEYYLVPSDTGEWVQSEKPRILVPSWKLLEW</sequence>
<protein>
    <recommendedName>
        <fullName evidence="4">DUF2782 domain-containing protein</fullName>
    </recommendedName>
</protein>
<keyword evidence="3" id="KW-1185">Reference proteome</keyword>
<dbReference type="eggNOG" id="ENOG5032ZXK">
    <property type="taxonomic scope" value="Bacteria"/>
</dbReference>
<organism evidence="2 3">
    <name type="scientific">Hahella chejuensis (strain KCTC 2396)</name>
    <dbReference type="NCBI Taxonomy" id="349521"/>
    <lineage>
        <taxon>Bacteria</taxon>
        <taxon>Pseudomonadati</taxon>
        <taxon>Pseudomonadota</taxon>
        <taxon>Gammaproteobacteria</taxon>
        <taxon>Oceanospirillales</taxon>
        <taxon>Hahellaceae</taxon>
        <taxon>Hahella</taxon>
    </lineage>
</organism>
<evidence type="ECO:0000256" key="1">
    <source>
        <dbReference type="SAM" id="SignalP"/>
    </source>
</evidence>
<keyword evidence="1" id="KW-0732">Signal</keyword>
<dbReference type="Pfam" id="PF11191">
    <property type="entry name" value="DUF2782"/>
    <property type="match status" value="1"/>
</dbReference>